<feature type="compositionally biased region" description="Polar residues" evidence="1">
    <location>
        <begin position="12"/>
        <end position="24"/>
    </location>
</feature>
<sequence length="670" mass="69807">MDPRLQNLGFAANSSSKASKTLGNSSSKAFKTLGILPPAQGTGVKYIADPILQLDSPASLRLLSASKGVKRKRKMMDDSINWQVGSSLSLGLGRPSSSSDSKGSSGTACTTTSSAKETDEESSMDLDLDFTLSIGNDKAPSRKKVASPDTQPKVDLELSLSTGPSESGLTCIHPNSSQICSGLEIPLCIGRYTNVDERSTSSCWKSGIYLDPFHKVNKENSFFQNQVSEKTDSVAAVPDLSSSVLSTPKSSITCTSSQRSSASKLCQVEGCGKGARGASGRCISHGGGRRCQKPGCHKGAEGRTVYCKAHGGGRRCEFLGCTKSAEGRTDLCIAHGGGRRCTRDGCTRAARGKSGLCIRHGGGKRCQKENCTKSAEGLSGLCISHGGGRRCHYTGCTKGAQGSTMFCKAHGGGKRCTFVGCNKGAEGSTPFCKGHGGGKRCAFQGGGACSKSVHGGTNFCVAHGGGKRCAMLECTRSARGRTNFCVRHGGGKRCKSHGCSKSAQGSTDYCKAHGGGKRCSWGQPGSEFGDQNTGSCNSFARGKTGLCALHSGLVQDRRVHGGLSVGPILQGQKVTQPEEMEEVVNTEDMNIDVGNICNLDLNQFEPGSSKLPIAQGSSDSSTIASEGRVHGGSLMAMLNGGIALGSDKDKSLESDEPETGKSLAVPQRWI</sequence>
<evidence type="ECO:0000313" key="3">
    <source>
        <dbReference type="EMBL" id="KAL3742981.1"/>
    </source>
</evidence>
<feature type="domain" description="WRKY19-like zinc finger" evidence="2">
    <location>
        <begin position="363"/>
        <end position="387"/>
    </location>
</feature>
<comment type="caution">
    <text evidence="3">The sequence shown here is derived from an EMBL/GenBank/DDBJ whole genome shotgun (WGS) entry which is preliminary data.</text>
</comment>
<dbReference type="Proteomes" id="UP001634007">
    <property type="component" value="Unassembled WGS sequence"/>
</dbReference>
<accession>A0ABD3KT86</accession>
<evidence type="ECO:0000256" key="1">
    <source>
        <dbReference type="SAM" id="MobiDB-lite"/>
    </source>
</evidence>
<feature type="region of interest" description="Disordered" evidence="1">
    <location>
        <begin position="1"/>
        <end position="24"/>
    </location>
</feature>
<feature type="region of interest" description="Disordered" evidence="1">
    <location>
        <begin position="645"/>
        <end position="670"/>
    </location>
</feature>
<feature type="compositionally biased region" description="Low complexity" evidence="1">
    <location>
        <begin position="91"/>
        <end position="115"/>
    </location>
</feature>
<feature type="domain" description="WRKY19-like zinc finger" evidence="2">
    <location>
        <begin position="313"/>
        <end position="337"/>
    </location>
</feature>
<evidence type="ECO:0000313" key="4">
    <source>
        <dbReference type="Proteomes" id="UP001634007"/>
    </source>
</evidence>
<dbReference type="AlphaFoldDB" id="A0ABD3KT86"/>
<evidence type="ECO:0000259" key="2">
    <source>
        <dbReference type="Pfam" id="PF24906"/>
    </source>
</evidence>
<dbReference type="EMBL" id="JBJKBG010000004">
    <property type="protein sequence ID" value="KAL3742981.1"/>
    <property type="molecule type" value="Genomic_DNA"/>
</dbReference>
<feature type="domain" description="WRKY19-like zinc finger" evidence="2">
    <location>
        <begin position="338"/>
        <end position="362"/>
    </location>
</feature>
<feature type="domain" description="WRKY19-like zinc finger" evidence="2">
    <location>
        <begin position="491"/>
        <end position="515"/>
    </location>
</feature>
<keyword evidence="4" id="KW-1185">Reference proteome</keyword>
<feature type="region of interest" description="Disordered" evidence="1">
    <location>
        <begin position="91"/>
        <end position="124"/>
    </location>
</feature>
<dbReference type="InterPro" id="IPR056866">
    <property type="entry name" value="Znf_WRKY19"/>
</dbReference>
<dbReference type="Pfam" id="PF24906">
    <property type="entry name" value="Zf_WRKY19"/>
    <property type="match status" value="5"/>
</dbReference>
<reference evidence="3 4" key="1">
    <citation type="submission" date="2024-11" db="EMBL/GenBank/DDBJ databases">
        <title>Chromosome-level genome assembly of Eucalyptus globulus Labill. provides insights into its genome evolution.</title>
        <authorList>
            <person name="Li X."/>
        </authorList>
    </citation>
    <scope>NUCLEOTIDE SEQUENCE [LARGE SCALE GENOMIC DNA]</scope>
    <source>
        <strain evidence="3">CL2024</strain>
        <tissue evidence="3">Fresh tender leaves</tissue>
    </source>
</reference>
<protein>
    <recommendedName>
        <fullName evidence="2">WRKY19-like zinc finger domain-containing protein</fullName>
    </recommendedName>
</protein>
<gene>
    <name evidence="3" type="ORF">ACJRO7_018306</name>
</gene>
<name>A0ABD3KT86_EUCGL</name>
<proteinExistence type="predicted"/>
<organism evidence="3 4">
    <name type="scientific">Eucalyptus globulus</name>
    <name type="common">Tasmanian blue gum</name>
    <dbReference type="NCBI Taxonomy" id="34317"/>
    <lineage>
        <taxon>Eukaryota</taxon>
        <taxon>Viridiplantae</taxon>
        <taxon>Streptophyta</taxon>
        <taxon>Embryophyta</taxon>
        <taxon>Tracheophyta</taxon>
        <taxon>Spermatophyta</taxon>
        <taxon>Magnoliopsida</taxon>
        <taxon>eudicotyledons</taxon>
        <taxon>Gunneridae</taxon>
        <taxon>Pentapetalae</taxon>
        <taxon>rosids</taxon>
        <taxon>malvids</taxon>
        <taxon>Myrtales</taxon>
        <taxon>Myrtaceae</taxon>
        <taxon>Myrtoideae</taxon>
        <taxon>Eucalypteae</taxon>
        <taxon>Eucalyptus</taxon>
    </lineage>
</organism>
<dbReference type="PANTHER" id="PTHR31827">
    <property type="entry name" value="EMB|CAB89363.1"/>
    <property type="match status" value="1"/>
</dbReference>
<feature type="domain" description="WRKY19-like zinc finger" evidence="2">
    <location>
        <begin position="466"/>
        <end position="490"/>
    </location>
</feature>
<dbReference type="PANTHER" id="PTHR31827:SF40">
    <property type="entry name" value="F22C12.10"/>
    <property type="match status" value="1"/>
</dbReference>